<evidence type="ECO:0000256" key="7">
    <source>
        <dbReference type="SAM" id="Phobius"/>
    </source>
</evidence>
<sequence>LEDPMEQFLLALAIVCSLAGLAAVGVLLFRQRQITQVLRRQNAALTDGLTRRDEEIRHLAAKRLPELMESLHNPAVTVTAPLHDPRQLGASYERGIEELMEVFSSSVEQVRARADQAAKSTLRSTMRGVQSLASEQQLAITTMQERHDDPDVLEDLLRLDHMNAQLGRRAQATAVLCGSWPGQQRSASSLSDVVRGATSRIRDYLRVRVHSPVNAAVVSRAVEPVVLVLAELLDNAARHSQPDTSVEVNVQTTHNGVAIMIDDAGVAMDAEELAHASRLLSGLGSVDMNQLGDPPQVGFALAGVLAARYGFTVSVDTRSPYGGVRAVVFLPSVLITTVPADDEPAPARGSSSLAGSARASRTAKTTAAASVTASGGTARAVADARPGRASGGGTKTVGGLPKRRRMESGEALPAEGATADRPARPAKETAAGLGAWQRGTRSGRASTPSDGTAVPPGSQAEPSDEAPESDGARAGEGEDQRS</sequence>
<dbReference type="InterPro" id="IPR036890">
    <property type="entry name" value="HATPase_C_sf"/>
</dbReference>
<feature type="domain" description="Histidine kinase/HSP90-like ATPase" evidence="8">
    <location>
        <begin position="225"/>
        <end position="331"/>
    </location>
</feature>
<comment type="caution">
    <text evidence="9">The sequence shown here is derived from an EMBL/GenBank/DDBJ whole genome shotgun (WGS) entry which is preliminary data.</text>
</comment>
<feature type="non-terminal residue" evidence="9">
    <location>
        <position position="1"/>
    </location>
</feature>
<name>A0ABW1AFU5_9ACTN</name>
<dbReference type="EC" id="2.7.13.3" evidence="2"/>
<keyword evidence="4" id="KW-0808">Transferase</keyword>
<feature type="compositionally biased region" description="Polar residues" evidence="6">
    <location>
        <begin position="439"/>
        <end position="450"/>
    </location>
</feature>
<evidence type="ECO:0000256" key="1">
    <source>
        <dbReference type="ARBA" id="ARBA00000085"/>
    </source>
</evidence>
<dbReference type="RefSeq" id="WP_378290408.1">
    <property type="nucleotide sequence ID" value="NZ_JBHSON010000112.1"/>
</dbReference>
<gene>
    <name evidence="9" type="ORF">ACFPZN_48000</name>
</gene>
<feature type="region of interest" description="Disordered" evidence="6">
    <location>
        <begin position="339"/>
        <end position="482"/>
    </location>
</feature>
<dbReference type="Proteomes" id="UP001596074">
    <property type="component" value="Unassembled WGS sequence"/>
</dbReference>
<proteinExistence type="predicted"/>
<reference evidence="10" key="1">
    <citation type="journal article" date="2019" name="Int. J. Syst. Evol. Microbiol.">
        <title>The Global Catalogue of Microorganisms (GCM) 10K type strain sequencing project: providing services to taxonomists for standard genome sequencing and annotation.</title>
        <authorList>
            <consortium name="The Broad Institute Genomics Platform"/>
            <consortium name="The Broad Institute Genome Sequencing Center for Infectious Disease"/>
            <person name="Wu L."/>
            <person name="Ma J."/>
        </authorList>
    </citation>
    <scope>NUCLEOTIDE SEQUENCE [LARGE SCALE GENOMIC DNA]</scope>
    <source>
        <strain evidence="10">KCTC 42087</strain>
    </source>
</reference>
<keyword evidence="3" id="KW-0597">Phosphoprotein</keyword>
<accession>A0ABW1AFU5</accession>
<evidence type="ECO:0000256" key="2">
    <source>
        <dbReference type="ARBA" id="ARBA00012438"/>
    </source>
</evidence>
<feature type="compositionally biased region" description="Low complexity" evidence="6">
    <location>
        <begin position="346"/>
        <end position="380"/>
    </location>
</feature>
<dbReference type="PANTHER" id="PTHR45436">
    <property type="entry name" value="SENSOR HISTIDINE KINASE YKOH"/>
    <property type="match status" value="1"/>
</dbReference>
<dbReference type="EMBL" id="JBHSON010000112">
    <property type="protein sequence ID" value="MFC5753412.1"/>
    <property type="molecule type" value="Genomic_DNA"/>
</dbReference>
<dbReference type="SUPFAM" id="SSF55874">
    <property type="entry name" value="ATPase domain of HSP90 chaperone/DNA topoisomerase II/histidine kinase"/>
    <property type="match status" value="1"/>
</dbReference>
<keyword evidence="10" id="KW-1185">Reference proteome</keyword>
<comment type="catalytic activity">
    <reaction evidence="1">
        <text>ATP + protein L-histidine = ADP + protein N-phospho-L-histidine.</text>
        <dbReference type="EC" id="2.7.13.3"/>
    </reaction>
</comment>
<dbReference type="Gene3D" id="3.30.565.10">
    <property type="entry name" value="Histidine kinase-like ATPase, C-terminal domain"/>
    <property type="match status" value="1"/>
</dbReference>
<dbReference type="GO" id="GO:0005524">
    <property type="term" value="F:ATP binding"/>
    <property type="evidence" value="ECO:0007669"/>
    <property type="project" value="UniProtKB-KW"/>
</dbReference>
<evidence type="ECO:0000313" key="10">
    <source>
        <dbReference type="Proteomes" id="UP001596074"/>
    </source>
</evidence>
<dbReference type="InterPro" id="IPR003594">
    <property type="entry name" value="HATPase_dom"/>
</dbReference>
<evidence type="ECO:0000259" key="8">
    <source>
        <dbReference type="Pfam" id="PF02518"/>
    </source>
</evidence>
<feature type="transmembrane region" description="Helical" evidence="7">
    <location>
        <begin position="6"/>
        <end position="29"/>
    </location>
</feature>
<keyword evidence="7" id="KW-0472">Membrane</keyword>
<keyword evidence="9" id="KW-0547">Nucleotide-binding</keyword>
<keyword evidence="9" id="KW-0067">ATP-binding</keyword>
<keyword evidence="7" id="KW-1133">Transmembrane helix</keyword>
<feature type="compositionally biased region" description="Basic and acidic residues" evidence="6">
    <location>
        <begin position="470"/>
        <end position="482"/>
    </location>
</feature>
<evidence type="ECO:0000256" key="5">
    <source>
        <dbReference type="ARBA" id="ARBA00022777"/>
    </source>
</evidence>
<dbReference type="InterPro" id="IPR050428">
    <property type="entry name" value="TCS_sensor_his_kinase"/>
</dbReference>
<evidence type="ECO:0000256" key="6">
    <source>
        <dbReference type="SAM" id="MobiDB-lite"/>
    </source>
</evidence>
<keyword evidence="5" id="KW-0418">Kinase</keyword>
<dbReference type="PANTHER" id="PTHR45436:SF5">
    <property type="entry name" value="SENSOR HISTIDINE KINASE TRCS"/>
    <property type="match status" value="1"/>
</dbReference>
<protein>
    <recommendedName>
        <fullName evidence="2">histidine kinase</fullName>
        <ecNumber evidence="2">2.7.13.3</ecNumber>
    </recommendedName>
</protein>
<keyword evidence="7" id="KW-0812">Transmembrane</keyword>
<evidence type="ECO:0000256" key="4">
    <source>
        <dbReference type="ARBA" id="ARBA00022679"/>
    </source>
</evidence>
<organism evidence="9 10">
    <name type="scientific">Actinomadura rugatobispora</name>
    <dbReference type="NCBI Taxonomy" id="1994"/>
    <lineage>
        <taxon>Bacteria</taxon>
        <taxon>Bacillati</taxon>
        <taxon>Actinomycetota</taxon>
        <taxon>Actinomycetes</taxon>
        <taxon>Streptosporangiales</taxon>
        <taxon>Thermomonosporaceae</taxon>
        <taxon>Actinomadura</taxon>
    </lineage>
</organism>
<evidence type="ECO:0000313" key="9">
    <source>
        <dbReference type="EMBL" id="MFC5753412.1"/>
    </source>
</evidence>
<evidence type="ECO:0000256" key="3">
    <source>
        <dbReference type="ARBA" id="ARBA00022553"/>
    </source>
</evidence>
<dbReference type="Pfam" id="PF02518">
    <property type="entry name" value="HATPase_c"/>
    <property type="match status" value="1"/>
</dbReference>